<proteinExistence type="inferred from homology"/>
<dbReference type="InterPro" id="IPR050808">
    <property type="entry name" value="Phage_Integrase"/>
</dbReference>
<dbReference type="Gene3D" id="1.10.443.10">
    <property type="entry name" value="Intergrase catalytic core"/>
    <property type="match status" value="1"/>
</dbReference>
<evidence type="ECO:0000313" key="5">
    <source>
        <dbReference type="EMBL" id="BDD88005.1"/>
    </source>
</evidence>
<dbReference type="PROSITE" id="PS51898">
    <property type="entry name" value="TYR_RECOMBINASE"/>
    <property type="match status" value="1"/>
</dbReference>
<organism evidence="5 6">
    <name type="scientific">Desulfofustis limnaeus</name>
    <dbReference type="NCBI Taxonomy" id="2740163"/>
    <lineage>
        <taxon>Bacteria</taxon>
        <taxon>Pseudomonadati</taxon>
        <taxon>Thermodesulfobacteriota</taxon>
        <taxon>Desulfobulbia</taxon>
        <taxon>Desulfobulbales</taxon>
        <taxon>Desulfocapsaceae</taxon>
        <taxon>Desulfofustis</taxon>
    </lineage>
</organism>
<dbReference type="PANTHER" id="PTHR30629">
    <property type="entry name" value="PROPHAGE INTEGRASE"/>
    <property type="match status" value="1"/>
</dbReference>
<dbReference type="Pfam" id="PF13356">
    <property type="entry name" value="Arm-DNA-bind_3"/>
    <property type="match status" value="1"/>
</dbReference>
<dbReference type="InterPro" id="IPR013762">
    <property type="entry name" value="Integrase-like_cat_sf"/>
</dbReference>
<dbReference type="InterPro" id="IPR002104">
    <property type="entry name" value="Integrase_catalytic"/>
</dbReference>
<comment type="similarity">
    <text evidence="1">Belongs to the 'phage' integrase family.</text>
</comment>
<dbReference type="PANTHER" id="PTHR30629:SF6">
    <property type="entry name" value="PROPHAGE INTEGRASE INTA-RELATED"/>
    <property type="match status" value="1"/>
</dbReference>
<keyword evidence="3" id="KW-0233">DNA recombination</keyword>
<feature type="domain" description="Tyr recombinase" evidence="4">
    <location>
        <begin position="238"/>
        <end position="409"/>
    </location>
</feature>
<dbReference type="Pfam" id="PF00589">
    <property type="entry name" value="Phage_integrase"/>
    <property type="match status" value="1"/>
</dbReference>
<evidence type="ECO:0000259" key="4">
    <source>
        <dbReference type="PROSITE" id="PS51898"/>
    </source>
</evidence>
<gene>
    <name evidence="5" type="primary">intF</name>
    <name evidence="5" type="ORF">DPPLL_23700</name>
</gene>
<protein>
    <submittedName>
        <fullName evidence="5">Prophage integrase IntF</fullName>
    </submittedName>
</protein>
<dbReference type="Proteomes" id="UP000830055">
    <property type="component" value="Chromosome"/>
</dbReference>
<dbReference type="InterPro" id="IPR011010">
    <property type="entry name" value="DNA_brk_join_enz"/>
</dbReference>
<accession>A0ABN6M7T9</accession>
<keyword evidence="6" id="KW-1185">Reference proteome</keyword>
<dbReference type="InterPro" id="IPR038488">
    <property type="entry name" value="Integrase_DNA-bd_sf"/>
</dbReference>
<dbReference type="SUPFAM" id="SSF56349">
    <property type="entry name" value="DNA breaking-rejoining enzymes"/>
    <property type="match status" value="1"/>
</dbReference>
<evidence type="ECO:0000256" key="3">
    <source>
        <dbReference type="ARBA" id="ARBA00023172"/>
    </source>
</evidence>
<evidence type="ECO:0000256" key="2">
    <source>
        <dbReference type="ARBA" id="ARBA00022908"/>
    </source>
</evidence>
<dbReference type="Gene3D" id="3.30.160.390">
    <property type="entry name" value="Integrase, DNA-binding domain"/>
    <property type="match status" value="1"/>
</dbReference>
<dbReference type="EMBL" id="AP025516">
    <property type="protein sequence ID" value="BDD88005.1"/>
    <property type="molecule type" value="Genomic_DNA"/>
</dbReference>
<sequence>MERIKFTTGRIRDLQHPASGQVFYWDSEVRGLGVRATQSTKSFVYQGRINGKTIRIKIGDVRTWTIDSSDPGRPGARQEARRLQSLIDKGIDPRLEKQERLELQTKQRASEHKQYLLVRDVWGEYLEDRRPHWGERHYLDHLRLTHTGGDKKKRGKGKTKPAALSSLMDLKLADLTSEQLRSWATKEAPQRPGQTRLGYTLLRAFFSWCQERSDYKDIIDSAAFSSRIRKDLIPKQRPKSDSLQREQLKAWFSAVRKIGNKVISAYLQSLLLTGARREELAHLRWSDVDFSWNSLAIRDKVDGSRTIPLTPYVAYLLMGLPQRNQWVFYSPRAKDGRLQEPRKAHERALTEAGIDNLSIHGLRRSFGTLSEWVETPVGIVYQIMGHKPSATAEKHYRSRPIDLLRKWHTKIEEWILEQAEIEISEYRRESGDLKLVSGE</sequence>
<reference evidence="5 6" key="1">
    <citation type="submission" date="2022-01" db="EMBL/GenBank/DDBJ databases">
        <title>Desulfofustis limnae sp. nov., a novel mesophilic sulfate-reducing bacterium isolated from marsh soil.</title>
        <authorList>
            <person name="Watanabe M."/>
            <person name="Takahashi A."/>
            <person name="Kojima H."/>
            <person name="Fukui M."/>
        </authorList>
    </citation>
    <scope>NUCLEOTIDE SEQUENCE [LARGE SCALE GENOMIC DNA]</scope>
    <source>
        <strain evidence="5 6">PPLL</strain>
    </source>
</reference>
<evidence type="ECO:0000313" key="6">
    <source>
        <dbReference type="Proteomes" id="UP000830055"/>
    </source>
</evidence>
<dbReference type="RefSeq" id="WP_284151396.1">
    <property type="nucleotide sequence ID" value="NZ_AP025516.1"/>
</dbReference>
<keyword evidence="2" id="KW-0229">DNA integration</keyword>
<evidence type="ECO:0000256" key="1">
    <source>
        <dbReference type="ARBA" id="ARBA00008857"/>
    </source>
</evidence>
<name>A0ABN6M7T9_9BACT</name>
<dbReference type="InterPro" id="IPR025166">
    <property type="entry name" value="Integrase_DNA_bind_dom"/>
</dbReference>